<dbReference type="CDD" id="cd06257">
    <property type="entry name" value="DnaJ"/>
    <property type="match status" value="1"/>
</dbReference>
<dbReference type="SUPFAM" id="SSF46565">
    <property type="entry name" value="Chaperone J-domain"/>
    <property type="match status" value="1"/>
</dbReference>
<protein>
    <submittedName>
        <fullName evidence="5">Molecular chaperone DnaJ</fullName>
    </submittedName>
</protein>
<dbReference type="SUPFAM" id="SSF49493">
    <property type="entry name" value="HSP40/DnaJ peptide-binding domain"/>
    <property type="match status" value="2"/>
</dbReference>
<dbReference type="InterPro" id="IPR008971">
    <property type="entry name" value="HSP40/DnaJ_pept-bd"/>
</dbReference>
<dbReference type="InterPro" id="IPR001623">
    <property type="entry name" value="DnaJ_domain"/>
</dbReference>
<dbReference type="InterPro" id="IPR018253">
    <property type="entry name" value="DnaJ_domain_CS"/>
</dbReference>
<dbReference type="Pfam" id="PF01556">
    <property type="entry name" value="DnaJ_C"/>
    <property type="match status" value="1"/>
</dbReference>
<dbReference type="SMART" id="SM00271">
    <property type="entry name" value="DnaJ"/>
    <property type="match status" value="1"/>
</dbReference>
<dbReference type="EMBL" id="RYUY01000014">
    <property type="protein sequence ID" value="RYQ36694.1"/>
    <property type="molecule type" value="Genomic_DNA"/>
</dbReference>
<comment type="caution">
    <text evidence="5">The sequence shown here is derived from an EMBL/GenBank/DDBJ whole genome shotgun (WGS) entry which is preliminary data.</text>
</comment>
<evidence type="ECO:0000313" key="5">
    <source>
        <dbReference type="EMBL" id="RYQ36694.1"/>
    </source>
</evidence>
<keyword evidence="2" id="KW-0346">Stress response</keyword>
<proteinExistence type="predicted"/>
<dbReference type="Gene3D" id="2.60.260.20">
    <property type="entry name" value="Urease metallochaperone UreE, N-terminal domain"/>
    <property type="match status" value="2"/>
</dbReference>
<dbReference type="GO" id="GO:0042026">
    <property type="term" value="P:protein refolding"/>
    <property type="evidence" value="ECO:0007669"/>
    <property type="project" value="TreeGrafter"/>
</dbReference>
<gene>
    <name evidence="5" type="ORF">PG2001B_1684</name>
</gene>
<feature type="domain" description="J" evidence="4">
    <location>
        <begin position="10"/>
        <end position="74"/>
    </location>
</feature>
<dbReference type="GO" id="GO:0051082">
    <property type="term" value="F:unfolded protein binding"/>
    <property type="evidence" value="ECO:0007669"/>
    <property type="project" value="InterPro"/>
</dbReference>
<dbReference type="GO" id="GO:0005737">
    <property type="term" value="C:cytoplasm"/>
    <property type="evidence" value="ECO:0007669"/>
    <property type="project" value="TreeGrafter"/>
</dbReference>
<evidence type="ECO:0000313" key="6">
    <source>
        <dbReference type="Proteomes" id="UP000293208"/>
    </source>
</evidence>
<dbReference type="PROSITE" id="PS00636">
    <property type="entry name" value="DNAJ_1"/>
    <property type="match status" value="1"/>
</dbReference>
<reference evidence="5 6" key="1">
    <citation type="submission" date="2018-12" db="EMBL/GenBank/DDBJ databases">
        <title>Unveiling genomic diversity among members of the Bifidobacterium pseudolongum species, a widely distributed gut commensal of the animal kingdom.</title>
        <authorList>
            <person name="Lugli G.A."/>
            <person name="Duranti S."/>
            <person name="Albert K."/>
            <person name="Mancabelli L."/>
            <person name="Napoli S."/>
            <person name="Viappiani A."/>
            <person name="Anzalone R."/>
            <person name="Longhi G."/>
            <person name="Milani C."/>
            <person name="Turroni F."/>
            <person name="Alessandri G."/>
            <person name="Sela D.A."/>
            <person name="Van Sinderen D."/>
            <person name="Ventura M."/>
        </authorList>
    </citation>
    <scope>NUCLEOTIDE SEQUENCE [LARGE SCALE GENOMIC DNA]</scope>
    <source>
        <strain evidence="5 6">2001B</strain>
    </source>
</reference>
<name>A0A4V1Y4R6_9BIFI</name>
<keyword evidence="1" id="KW-0235">DNA replication</keyword>
<sequence length="348" mass="37115">MAENEWLNKDFYKTLGVSKDATEKDITKAYRKLARQYHPDINKTKEAEEKFKDISEAYDVLKDKDSRQKYDAIRSFGAGGARFTGGAGGGSFNAGDFSDIFGSMFGGGAGSRGNSHIRFSTDGMGGGASNLNDIFSMFGGGAGNGGYGYDDYGDGAYAGYRPTHAPEDGEDLNSKITLTFRQAVKGATVSLKTGSKKFKTRIPAGVKDGQKIRLAGKGKEGLHGGKPGDMYLQVSVTEDPKFTMDGKDLVMDLPITVGQAVDGGKIEARDFDGNSVTFKVSAGTSSGEEVRVHGKGVETRSGTGDLVGRIQIRVPKKPNSSEKHAAKEFDKACGDFVKELAAENTETK</sequence>
<dbReference type="AlphaFoldDB" id="A0A4V1Y4R6"/>
<evidence type="ECO:0000256" key="2">
    <source>
        <dbReference type="ARBA" id="ARBA00023016"/>
    </source>
</evidence>
<evidence type="ECO:0000256" key="3">
    <source>
        <dbReference type="ARBA" id="ARBA00023186"/>
    </source>
</evidence>
<dbReference type="InterPro" id="IPR002939">
    <property type="entry name" value="DnaJ_C"/>
</dbReference>
<evidence type="ECO:0000259" key="4">
    <source>
        <dbReference type="PROSITE" id="PS50076"/>
    </source>
</evidence>
<dbReference type="PANTHER" id="PTHR43096">
    <property type="entry name" value="DNAJ HOMOLOG 1, MITOCHONDRIAL-RELATED"/>
    <property type="match status" value="1"/>
</dbReference>
<dbReference type="InterPro" id="IPR036869">
    <property type="entry name" value="J_dom_sf"/>
</dbReference>
<accession>A0A4V1Y4R6</accession>
<dbReference type="Gene3D" id="1.10.287.110">
    <property type="entry name" value="DnaJ domain"/>
    <property type="match status" value="1"/>
</dbReference>
<keyword evidence="3" id="KW-0143">Chaperone</keyword>
<organism evidence="5 6">
    <name type="scientific">Bifidobacterium pseudolongum subsp. globosum</name>
    <dbReference type="NCBI Taxonomy" id="1690"/>
    <lineage>
        <taxon>Bacteria</taxon>
        <taxon>Bacillati</taxon>
        <taxon>Actinomycetota</taxon>
        <taxon>Actinomycetes</taxon>
        <taxon>Bifidobacteriales</taxon>
        <taxon>Bifidobacteriaceae</taxon>
        <taxon>Bifidobacterium</taxon>
    </lineage>
</organism>
<dbReference type="Pfam" id="PF00226">
    <property type="entry name" value="DnaJ"/>
    <property type="match status" value="1"/>
</dbReference>
<evidence type="ECO:0000256" key="1">
    <source>
        <dbReference type="ARBA" id="ARBA00022705"/>
    </source>
</evidence>
<dbReference type="PANTHER" id="PTHR43096:SF54">
    <property type="entry name" value="CHAPERONE PROTEIN DNAJ 1"/>
    <property type="match status" value="1"/>
</dbReference>
<dbReference type="RefSeq" id="WP_129855700.1">
    <property type="nucleotide sequence ID" value="NZ_RYUY01000014.1"/>
</dbReference>
<dbReference type="PROSITE" id="PS50076">
    <property type="entry name" value="DNAJ_2"/>
    <property type="match status" value="1"/>
</dbReference>
<dbReference type="PRINTS" id="PR00625">
    <property type="entry name" value="JDOMAIN"/>
</dbReference>
<dbReference type="CDD" id="cd10747">
    <property type="entry name" value="DnaJ_C"/>
    <property type="match status" value="1"/>
</dbReference>
<dbReference type="Proteomes" id="UP000293208">
    <property type="component" value="Unassembled WGS sequence"/>
</dbReference>